<evidence type="ECO:0000256" key="4">
    <source>
        <dbReference type="SAM" id="MobiDB-lite"/>
    </source>
</evidence>
<reference evidence="6" key="1">
    <citation type="submission" date="2021-03" db="EMBL/GenBank/DDBJ databases">
        <authorList>
            <person name="Tagirdzhanova G."/>
        </authorList>
    </citation>
    <scope>NUCLEOTIDE SEQUENCE</scope>
</reference>
<dbReference type="AlphaFoldDB" id="A0A8H3EW25"/>
<evidence type="ECO:0000313" key="7">
    <source>
        <dbReference type="Proteomes" id="UP000664203"/>
    </source>
</evidence>
<dbReference type="InterPro" id="IPR001736">
    <property type="entry name" value="PLipase_D/transphosphatidylase"/>
</dbReference>
<feature type="active site" description="Nucleophile" evidence="1">
    <location>
        <position position="234"/>
    </location>
</feature>
<dbReference type="Pfam" id="PF02809">
    <property type="entry name" value="UIM"/>
    <property type="match status" value="1"/>
</dbReference>
<dbReference type="GO" id="GO:0005634">
    <property type="term" value="C:nucleus"/>
    <property type="evidence" value="ECO:0007669"/>
    <property type="project" value="InterPro"/>
</dbReference>
<evidence type="ECO:0000313" key="6">
    <source>
        <dbReference type="EMBL" id="CAF9909906.1"/>
    </source>
</evidence>
<dbReference type="PANTHER" id="PTHR12415:SF4">
    <property type="entry name" value="TYROSYL-DNA PHOSPHODIESTERASE DOMAIN-CONTAINING PROTEIN"/>
    <property type="match status" value="1"/>
</dbReference>
<dbReference type="CDD" id="cd09122">
    <property type="entry name" value="PLDc_Tdp1_1"/>
    <property type="match status" value="1"/>
</dbReference>
<dbReference type="GO" id="GO:0006281">
    <property type="term" value="P:DNA repair"/>
    <property type="evidence" value="ECO:0007669"/>
    <property type="project" value="InterPro"/>
</dbReference>
<protein>
    <recommendedName>
        <fullName evidence="5">PLD phosphodiesterase domain-containing protein</fullName>
    </recommendedName>
</protein>
<evidence type="ECO:0000256" key="2">
    <source>
        <dbReference type="PIRSR" id="PIRSR610347-2"/>
    </source>
</evidence>
<feature type="region of interest" description="Disordered" evidence="4">
    <location>
        <begin position="19"/>
        <end position="49"/>
    </location>
</feature>
<dbReference type="OrthoDB" id="47785at2759"/>
<keyword evidence="7" id="KW-1185">Reference proteome</keyword>
<feature type="site" description="Interaction with DNA" evidence="3">
    <location>
        <position position="508"/>
    </location>
</feature>
<dbReference type="PROSITE" id="PS50035">
    <property type="entry name" value="PLD"/>
    <property type="match status" value="1"/>
</dbReference>
<feature type="region of interest" description="Disordered" evidence="4">
    <location>
        <begin position="76"/>
        <end position="107"/>
    </location>
</feature>
<dbReference type="GO" id="GO:0017005">
    <property type="term" value="F:3'-tyrosyl-DNA phosphodiesterase activity"/>
    <property type="evidence" value="ECO:0007669"/>
    <property type="project" value="TreeGrafter"/>
</dbReference>
<proteinExistence type="predicted"/>
<dbReference type="EMBL" id="CAJPDR010000039">
    <property type="protein sequence ID" value="CAF9909906.1"/>
    <property type="molecule type" value="Genomic_DNA"/>
</dbReference>
<evidence type="ECO:0000256" key="3">
    <source>
        <dbReference type="PIRSR" id="PIRSR610347-3"/>
    </source>
</evidence>
<dbReference type="PROSITE" id="PS50330">
    <property type="entry name" value="UIM"/>
    <property type="match status" value="1"/>
</dbReference>
<feature type="domain" description="PLD phosphodiesterase" evidence="5">
    <location>
        <begin position="478"/>
        <end position="511"/>
    </location>
</feature>
<feature type="binding site" evidence="2">
    <location>
        <position position="485"/>
    </location>
    <ligand>
        <name>substrate</name>
    </ligand>
</feature>
<dbReference type="PANTHER" id="PTHR12415">
    <property type="entry name" value="TYROSYL-DNA PHOSPHODIESTERASE 1"/>
    <property type="match status" value="1"/>
</dbReference>
<feature type="binding site" evidence="2">
    <location>
        <position position="236"/>
    </location>
    <ligand>
        <name>substrate</name>
    </ligand>
</feature>
<dbReference type="GO" id="GO:0003697">
    <property type="term" value="F:single-stranded DNA binding"/>
    <property type="evidence" value="ECO:0007669"/>
    <property type="project" value="TreeGrafter"/>
</dbReference>
<feature type="active site" description="Proton donor/acceptor" evidence="1">
    <location>
        <position position="483"/>
    </location>
</feature>
<accession>A0A8H3EW25</accession>
<dbReference type="SUPFAM" id="SSF56024">
    <property type="entry name" value="Phospholipase D/nuclease"/>
    <property type="match status" value="2"/>
</dbReference>
<dbReference type="GO" id="GO:0003690">
    <property type="term" value="F:double-stranded DNA binding"/>
    <property type="evidence" value="ECO:0007669"/>
    <property type="project" value="TreeGrafter"/>
</dbReference>
<gene>
    <name evidence="6" type="ORF">ALECFALPRED_006105</name>
</gene>
<evidence type="ECO:0000259" key="5">
    <source>
        <dbReference type="PROSITE" id="PS50035"/>
    </source>
</evidence>
<dbReference type="InterPro" id="IPR010347">
    <property type="entry name" value="Tdp1"/>
</dbReference>
<dbReference type="InterPro" id="IPR003903">
    <property type="entry name" value="UIM_dom"/>
</dbReference>
<dbReference type="Gene3D" id="3.30.870.10">
    <property type="entry name" value="Endonuclease Chain A"/>
    <property type="match status" value="2"/>
</dbReference>
<evidence type="ECO:0000256" key="1">
    <source>
        <dbReference type="PIRSR" id="PIRSR610347-1"/>
    </source>
</evidence>
<comment type="caution">
    <text evidence="6">The sequence shown here is derived from an EMBL/GenBank/DDBJ whole genome shotgun (WGS) entry which is preliminary data.</text>
</comment>
<organism evidence="6 7">
    <name type="scientific">Alectoria fallacina</name>
    <dbReference type="NCBI Taxonomy" id="1903189"/>
    <lineage>
        <taxon>Eukaryota</taxon>
        <taxon>Fungi</taxon>
        <taxon>Dikarya</taxon>
        <taxon>Ascomycota</taxon>
        <taxon>Pezizomycotina</taxon>
        <taxon>Lecanoromycetes</taxon>
        <taxon>OSLEUM clade</taxon>
        <taxon>Lecanoromycetidae</taxon>
        <taxon>Lecanorales</taxon>
        <taxon>Lecanorineae</taxon>
        <taxon>Parmeliaceae</taxon>
        <taxon>Alectoria</taxon>
    </lineage>
</organism>
<feature type="compositionally biased region" description="Basic and acidic residues" evidence="4">
    <location>
        <begin position="40"/>
        <end position="49"/>
    </location>
</feature>
<dbReference type="Proteomes" id="UP000664203">
    <property type="component" value="Unassembled WGS sequence"/>
</dbReference>
<name>A0A8H3EW25_9LECA</name>
<sequence>MALSDDDEDLRQAIALSLQDLSSGGAGETAHEAISLDSDSETKEKSAGAAEILKREEDVSFVRIEQGLLGLDRKQMEQERLARKRKAPSISPPPPRKAATRDPPVASVPVRSATRQELQATVISQASSGSNGTGPVFFTGTVKKTWAFGHERKGDDMKLEELLQKPDLNLAVLSSFQWEIDWLLAKINTKSTQVTLVMQAKDLATQQQYRRETAAMSNLRLCFPSMEGQISCMHSKLMLLSHPSHLRVAVPTANLVSYDWGETGIMENMVFLIDVPRLPKDQRTRSEDMTFFGTELIYFLEAMGLEQTIIDSMYNFDFTMTKDLAFVHNIGGAHSGELQQRTGYCGLGRAVKELGLATDQPLHIYFVTSSVGSLNNDFLSMIYLAAQGDDGLIEYNWRNPPILPKRKKTPQEDLQAEDDSRERLRSHLRQNFQVYYPTHETVKSSVAGSAGTIWFQSKWYNSPTFPREILRDCKSVRPGMLMHNKLLFVRPEDDPSKSWAYVGSANCSESAWGKLFKDRATKEPKLNCRNWECGVLVPVHRNTSGSEEGDLDEFEGIVPVPMQVPGEEYGDKKPWYFTEQ</sequence>
<dbReference type="Pfam" id="PF06087">
    <property type="entry name" value="Tyr-DNA_phospho"/>
    <property type="match status" value="1"/>
</dbReference>